<name>A0A0Q0S315_9FLAO</name>
<dbReference type="STRING" id="362413.RC62_2951"/>
<dbReference type="EMBL" id="JRLF01000015">
    <property type="protein sequence ID" value="KQB37785.1"/>
    <property type="molecule type" value="Genomic_DNA"/>
</dbReference>
<reference evidence="1 2" key="1">
    <citation type="submission" date="2014-09" db="EMBL/GenBank/DDBJ databases">
        <title>Genome sequence of Flavobacterium aquidurense RC62.</title>
        <authorList>
            <person name="Kim J.F."/>
            <person name="Kwak M.-J."/>
        </authorList>
    </citation>
    <scope>NUCLEOTIDE SEQUENCE [LARGE SCALE GENOMIC DNA]</scope>
    <source>
        <strain evidence="1 2">RC62</strain>
    </source>
</reference>
<gene>
    <name evidence="1" type="ORF">RC62_2951</name>
</gene>
<accession>A0A0Q0S315</accession>
<dbReference type="AlphaFoldDB" id="A0A0Q0S315"/>
<sequence>MKKLTLSKLVESKGILTGGFTTLTPKQQAKLKGGADNCDCTNKKNCKVKEAD</sequence>
<dbReference type="Proteomes" id="UP000050443">
    <property type="component" value="Unassembled WGS sequence"/>
</dbReference>
<dbReference type="RefSeq" id="WP_157472609.1">
    <property type="nucleotide sequence ID" value="NZ_JRLF01000015.1"/>
</dbReference>
<evidence type="ECO:0000313" key="2">
    <source>
        <dbReference type="Proteomes" id="UP000050443"/>
    </source>
</evidence>
<dbReference type="PATRIC" id="fig|362413.3.peg.2901"/>
<evidence type="ECO:0000313" key="1">
    <source>
        <dbReference type="EMBL" id="KQB37785.1"/>
    </source>
</evidence>
<organism evidence="1 2">
    <name type="scientific">Flavobacterium aquidurense</name>
    <dbReference type="NCBI Taxonomy" id="362413"/>
    <lineage>
        <taxon>Bacteria</taxon>
        <taxon>Pseudomonadati</taxon>
        <taxon>Bacteroidota</taxon>
        <taxon>Flavobacteriia</taxon>
        <taxon>Flavobacteriales</taxon>
        <taxon>Flavobacteriaceae</taxon>
        <taxon>Flavobacterium</taxon>
    </lineage>
</organism>
<comment type="caution">
    <text evidence="1">The sequence shown here is derived from an EMBL/GenBank/DDBJ whole genome shotgun (WGS) entry which is preliminary data.</text>
</comment>
<protein>
    <submittedName>
        <fullName evidence="1">Uncharacterized protein</fullName>
    </submittedName>
</protein>
<proteinExistence type="predicted"/>